<sequence length="101" mass="11391">MSKPPTPTENSPVDLTNENVATTTPPPQTNGTSTTTTSIPQTNGTSSPVLQVKETKRKRPIEYIEDDILDVEQQIIKLKKTKEELKAKRLKKKLKQYELNE</sequence>
<feature type="region of interest" description="Disordered" evidence="2">
    <location>
        <begin position="1"/>
        <end position="54"/>
    </location>
</feature>
<name>A0A9N9IKZ6_9GLOM</name>
<gene>
    <name evidence="3" type="ORF">CPELLU_LOCUS14124</name>
</gene>
<evidence type="ECO:0000256" key="2">
    <source>
        <dbReference type="SAM" id="MobiDB-lite"/>
    </source>
</evidence>
<keyword evidence="1" id="KW-0175">Coiled coil</keyword>
<comment type="caution">
    <text evidence="3">The sequence shown here is derived from an EMBL/GenBank/DDBJ whole genome shotgun (WGS) entry which is preliminary data.</text>
</comment>
<feature type="compositionally biased region" description="Polar residues" evidence="2">
    <location>
        <begin position="8"/>
        <end position="21"/>
    </location>
</feature>
<protein>
    <submittedName>
        <fullName evidence="3">21677_t:CDS:1</fullName>
    </submittedName>
</protein>
<evidence type="ECO:0000256" key="1">
    <source>
        <dbReference type="SAM" id="Coils"/>
    </source>
</evidence>
<keyword evidence="4" id="KW-1185">Reference proteome</keyword>
<proteinExistence type="predicted"/>
<dbReference type="AlphaFoldDB" id="A0A9N9IKZ6"/>
<evidence type="ECO:0000313" key="4">
    <source>
        <dbReference type="Proteomes" id="UP000789759"/>
    </source>
</evidence>
<dbReference type="Proteomes" id="UP000789759">
    <property type="component" value="Unassembled WGS sequence"/>
</dbReference>
<feature type="compositionally biased region" description="Low complexity" evidence="2">
    <location>
        <begin position="29"/>
        <end position="45"/>
    </location>
</feature>
<dbReference type="EMBL" id="CAJVQA010016201">
    <property type="protein sequence ID" value="CAG8741653.1"/>
    <property type="molecule type" value="Genomic_DNA"/>
</dbReference>
<organism evidence="3 4">
    <name type="scientific">Cetraspora pellucida</name>
    <dbReference type="NCBI Taxonomy" id="1433469"/>
    <lineage>
        <taxon>Eukaryota</taxon>
        <taxon>Fungi</taxon>
        <taxon>Fungi incertae sedis</taxon>
        <taxon>Mucoromycota</taxon>
        <taxon>Glomeromycotina</taxon>
        <taxon>Glomeromycetes</taxon>
        <taxon>Diversisporales</taxon>
        <taxon>Gigasporaceae</taxon>
        <taxon>Cetraspora</taxon>
    </lineage>
</organism>
<evidence type="ECO:0000313" key="3">
    <source>
        <dbReference type="EMBL" id="CAG8741653.1"/>
    </source>
</evidence>
<accession>A0A9N9IKZ6</accession>
<feature type="coiled-coil region" evidence="1">
    <location>
        <begin position="68"/>
        <end position="100"/>
    </location>
</feature>
<reference evidence="3" key="1">
    <citation type="submission" date="2021-06" db="EMBL/GenBank/DDBJ databases">
        <authorList>
            <person name="Kallberg Y."/>
            <person name="Tangrot J."/>
            <person name="Rosling A."/>
        </authorList>
    </citation>
    <scope>NUCLEOTIDE SEQUENCE</scope>
    <source>
        <strain evidence="3">FL966</strain>
    </source>
</reference>